<organism evidence="1 2">
    <name type="scientific">Dreissena polymorpha</name>
    <name type="common">Zebra mussel</name>
    <name type="synonym">Mytilus polymorpha</name>
    <dbReference type="NCBI Taxonomy" id="45954"/>
    <lineage>
        <taxon>Eukaryota</taxon>
        <taxon>Metazoa</taxon>
        <taxon>Spiralia</taxon>
        <taxon>Lophotrochozoa</taxon>
        <taxon>Mollusca</taxon>
        <taxon>Bivalvia</taxon>
        <taxon>Autobranchia</taxon>
        <taxon>Heteroconchia</taxon>
        <taxon>Euheterodonta</taxon>
        <taxon>Imparidentia</taxon>
        <taxon>Neoheterodontei</taxon>
        <taxon>Myida</taxon>
        <taxon>Dreissenoidea</taxon>
        <taxon>Dreissenidae</taxon>
        <taxon>Dreissena</taxon>
    </lineage>
</organism>
<dbReference type="Proteomes" id="UP000828390">
    <property type="component" value="Unassembled WGS sequence"/>
</dbReference>
<dbReference type="EMBL" id="JAIWYP010000003">
    <property type="protein sequence ID" value="KAH3851528.1"/>
    <property type="molecule type" value="Genomic_DNA"/>
</dbReference>
<dbReference type="AlphaFoldDB" id="A0A9D4L4B6"/>
<evidence type="ECO:0000313" key="1">
    <source>
        <dbReference type="EMBL" id="KAH3851528.1"/>
    </source>
</evidence>
<evidence type="ECO:0000313" key="2">
    <source>
        <dbReference type="Proteomes" id="UP000828390"/>
    </source>
</evidence>
<reference evidence="1" key="1">
    <citation type="journal article" date="2019" name="bioRxiv">
        <title>The Genome of the Zebra Mussel, Dreissena polymorpha: A Resource for Invasive Species Research.</title>
        <authorList>
            <person name="McCartney M.A."/>
            <person name="Auch B."/>
            <person name="Kono T."/>
            <person name="Mallez S."/>
            <person name="Zhang Y."/>
            <person name="Obille A."/>
            <person name="Becker A."/>
            <person name="Abrahante J.E."/>
            <person name="Garbe J."/>
            <person name="Badalamenti J.P."/>
            <person name="Herman A."/>
            <person name="Mangelson H."/>
            <person name="Liachko I."/>
            <person name="Sullivan S."/>
            <person name="Sone E.D."/>
            <person name="Koren S."/>
            <person name="Silverstein K.A.T."/>
            <person name="Beckman K.B."/>
            <person name="Gohl D.M."/>
        </authorList>
    </citation>
    <scope>NUCLEOTIDE SEQUENCE</scope>
    <source>
        <strain evidence="1">Duluth1</strain>
        <tissue evidence="1">Whole animal</tissue>
    </source>
</reference>
<reference evidence="1" key="2">
    <citation type="submission" date="2020-11" db="EMBL/GenBank/DDBJ databases">
        <authorList>
            <person name="McCartney M.A."/>
            <person name="Auch B."/>
            <person name="Kono T."/>
            <person name="Mallez S."/>
            <person name="Becker A."/>
            <person name="Gohl D.M."/>
            <person name="Silverstein K.A.T."/>
            <person name="Koren S."/>
            <person name="Bechman K.B."/>
            <person name="Herman A."/>
            <person name="Abrahante J.E."/>
            <person name="Garbe J."/>
        </authorList>
    </citation>
    <scope>NUCLEOTIDE SEQUENCE</scope>
    <source>
        <strain evidence="1">Duluth1</strain>
        <tissue evidence="1">Whole animal</tissue>
    </source>
</reference>
<keyword evidence="2" id="KW-1185">Reference proteome</keyword>
<proteinExistence type="predicted"/>
<gene>
    <name evidence="1" type="ORF">DPMN_094010</name>
</gene>
<protein>
    <submittedName>
        <fullName evidence="1">Uncharacterized protein</fullName>
    </submittedName>
</protein>
<sequence length="61" mass="7076">MHFIVKDAFAVFLSQTQRTFLYQKLVALSGTKPCADTLLCPIGNRQKDNRSITNHRHRKLF</sequence>
<comment type="caution">
    <text evidence="1">The sequence shown here is derived from an EMBL/GenBank/DDBJ whole genome shotgun (WGS) entry which is preliminary data.</text>
</comment>
<accession>A0A9D4L4B6</accession>
<name>A0A9D4L4B6_DREPO</name>